<dbReference type="InterPro" id="IPR025392">
    <property type="entry name" value="DUF4124"/>
</dbReference>
<evidence type="ECO:0000259" key="3">
    <source>
        <dbReference type="Pfam" id="PF13511"/>
    </source>
</evidence>
<dbReference type="GeneID" id="94685347"/>
<dbReference type="Pfam" id="PF13511">
    <property type="entry name" value="DUF4124"/>
    <property type="match status" value="1"/>
</dbReference>
<keyword evidence="2" id="KW-0732">Signal</keyword>
<keyword evidence="5" id="KW-1185">Reference proteome</keyword>
<feature type="signal peptide" evidence="2">
    <location>
        <begin position="1"/>
        <end position="22"/>
    </location>
</feature>
<dbReference type="AlphaFoldDB" id="A0A9Q3ZHQ8"/>
<feature type="chain" id="PRO_5040451275" evidence="2">
    <location>
        <begin position="23"/>
        <end position="236"/>
    </location>
</feature>
<accession>A0A9Q3ZHQ8</accession>
<feature type="region of interest" description="Disordered" evidence="1">
    <location>
        <begin position="160"/>
        <end position="236"/>
    </location>
</feature>
<reference evidence="4" key="1">
    <citation type="submission" date="2022-01" db="EMBL/GenBank/DDBJ databases">
        <authorList>
            <person name="Karlyshev A.V."/>
            <person name="Jaspars M."/>
        </authorList>
    </citation>
    <scope>NUCLEOTIDE SEQUENCE</scope>
    <source>
        <strain evidence="4">AGSA3-2</strain>
    </source>
</reference>
<dbReference type="EMBL" id="JAJVKT010000014">
    <property type="protein sequence ID" value="MCE7509402.1"/>
    <property type="molecule type" value="Genomic_DNA"/>
</dbReference>
<evidence type="ECO:0000313" key="5">
    <source>
        <dbReference type="Proteomes" id="UP001107961"/>
    </source>
</evidence>
<proteinExistence type="predicted"/>
<sequence>MKTTTVLLITLLGICAAVSARADDVPENRGTTIFRSVDEHGNVTFTDAPPEGRDAEAVRIGPTNTVPGPQRVQPPAEPPAASQPVFEGYHRLAIVSPRSNATVRNPEGAISVEVALEPALQAGHRLEILDNGEPLSGTALRDPERGSHVLVARVLDQQGKELKRSSAVTVHVHRTSRLQSGQAPAPSGRAGIGQAAQRGGAASPGSGSTRGSGAKAGSPASVGQPATRAQAVKPDS</sequence>
<organism evidence="4 5">
    <name type="scientific">Alloalcanivorax xenomutans</name>
    <dbReference type="NCBI Taxonomy" id="1094342"/>
    <lineage>
        <taxon>Bacteria</taxon>
        <taxon>Pseudomonadati</taxon>
        <taxon>Pseudomonadota</taxon>
        <taxon>Gammaproteobacteria</taxon>
        <taxon>Oceanospirillales</taxon>
        <taxon>Alcanivoracaceae</taxon>
        <taxon>Alloalcanivorax</taxon>
    </lineage>
</organism>
<evidence type="ECO:0000313" key="4">
    <source>
        <dbReference type="EMBL" id="MCE7509402.1"/>
    </source>
</evidence>
<dbReference type="Proteomes" id="UP001107961">
    <property type="component" value="Unassembled WGS sequence"/>
</dbReference>
<evidence type="ECO:0000256" key="1">
    <source>
        <dbReference type="SAM" id="MobiDB-lite"/>
    </source>
</evidence>
<gene>
    <name evidence="4" type="ORF">LZG35_12195</name>
</gene>
<feature type="domain" description="DUF4124" evidence="3">
    <location>
        <begin position="31"/>
        <end position="74"/>
    </location>
</feature>
<comment type="caution">
    <text evidence="4">The sequence shown here is derived from an EMBL/GenBank/DDBJ whole genome shotgun (WGS) entry which is preliminary data.</text>
</comment>
<protein>
    <submittedName>
        <fullName evidence="4">DUF4124 domain-containing protein</fullName>
    </submittedName>
</protein>
<name>A0A9Q3ZHQ8_9GAMM</name>
<feature type="compositionally biased region" description="Low complexity" evidence="1">
    <location>
        <begin position="187"/>
        <end position="213"/>
    </location>
</feature>
<dbReference type="RefSeq" id="WP_233925878.1">
    <property type="nucleotide sequence ID" value="NZ_CP136538.1"/>
</dbReference>
<feature type="region of interest" description="Disordered" evidence="1">
    <location>
        <begin position="63"/>
        <end position="82"/>
    </location>
</feature>
<evidence type="ECO:0000256" key="2">
    <source>
        <dbReference type="SAM" id="SignalP"/>
    </source>
</evidence>